<feature type="transmembrane region" description="Helical" evidence="4">
    <location>
        <begin position="106"/>
        <end position="124"/>
    </location>
</feature>
<feature type="transmembrane region" description="Helical" evidence="4">
    <location>
        <begin position="374"/>
        <end position="392"/>
    </location>
</feature>
<evidence type="ECO:0000256" key="3">
    <source>
        <dbReference type="ARBA" id="ARBA00023136"/>
    </source>
</evidence>
<dbReference type="Gene3D" id="1.20.1250.20">
    <property type="entry name" value="MFS general substrate transporter like domains"/>
    <property type="match status" value="2"/>
</dbReference>
<dbReference type="GO" id="GO:0022857">
    <property type="term" value="F:transmembrane transporter activity"/>
    <property type="evidence" value="ECO:0007669"/>
    <property type="project" value="InterPro"/>
</dbReference>
<gene>
    <name evidence="6" type="ORF">FQV27_07515</name>
</gene>
<feature type="transmembrane region" description="Helical" evidence="4">
    <location>
        <begin position="145"/>
        <end position="166"/>
    </location>
</feature>
<comment type="caution">
    <text evidence="6">The sequence shown here is derived from an EMBL/GenBank/DDBJ whole genome shotgun (WGS) entry which is preliminary data.</text>
</comment>
<keyword evidence="1 4" id="KW-0812">Transmembrane</keyword>
<dbReference type="PROSITE" id="PS50850">
    <property type="entry name" value="MFS"/>
    <property type="match status" value="1"/>
</dbReference>
<evidence type="ECO:0000259" key="5">
    <source>
        <dbReference type="PROSITE" id="PS50850"/>
    </source>
</evidence>
<keyword evidence="7" id="KW-1185">Reference proteome</keyword>
<dbReference type="AlphaFoldDB" id="A0A5C6S6J3"/>
<dbReference type="InterPro" id="IPR036259">
    <property type="entry name" value="MFS_trans_sf"/>
</dbReference>
<dbReference type="PANTHER" id="PTHR43129">
    <property type="entry name" value="FOSMIDOMYCIN RESISTANCE PROTEIN"/>
    <property type="match status" value="1"/>
</dbReference>
<dbReference type="GO" id="GO:0005886">
    <property type="term" value="C:plasma membrane"/>
    <property type="evidence" value="ECO:0007669"/>
    <property type="project" value="TreeGrafter"/>
</dbReference>
<evidence type="ECO:0000256" key="4">
    <source>
        <dbReference type="SAM" id="Phobius"/>
    </source>
</evidence>
<feature type="transmembrane region" description="Helical" evidence="4">
    <location>
        <begin position="218"/>
        <end position="248"/>
    </location>
</feature>
<dbReference type="OrthoDB" id="9770492at2"/>
<feature type="transmembrane region" description="Helical" evidence="4">
    <location>
        <begin position="172"/>
        <end position="197"/>
    </location>
</feature>
<organism evidence="6 7">
    <name type="scientific">Paracoccus aurantiacus</name>
    <dbReference type="NCBI Taxonomy" id="2599412"/>
    <lineage>
        <taxon>Bacteria</taxon>
        <taxon>Pseudomonadati</taxon>
        <taxon>Pseudomonadota</taxon>
        <taxon>Alphaproteobacteria</taxon>
        <taxon>Rhodobacterales</taxon>
        <taxon>Paracoccaceae</taxon>
        <taxon>Paracoccus</taxon>
    </lineage>
</organism>
<dbReference type="CDD" id="cd17478">
    <property type="entry name" value="MFS_FsR"/>
    <property type="match status" value="1"/>
</dbReference>
<sequence>MPQIAAHAAERSERTTWFVLAGVSLCHMLNDVMQSLLAAIYPLLKAEFALQFWQIGLLTFAFQGTASLLQPAVGAFTDRRPMPMSLPVGMASSLCGLVALALAQDYAVLVAGAMMIGVGSAVFHPEASRVARMASGGRYGTAQSFFQVGGNAGTALGPLLAAFIVVPQGRGSILWFTLLAALGIIILSRVGVWYSSYMRASAGRKIAVTRHGLSPERVRMAIVVLALLTFSKNIYTASITSYYTFFLIEKFGLTQQQSQLMLFLFLAAMAVGVVLGGPLGDRFRPLTVIWISVLGALPFTLLLPHVGLVATGILTIIIGIVIASAFPAIVVFAQELVPGRVGLIAGIFFGFAFGMGGIAAAVLGVLADQNGVEFVYRLCAWMPLMGVLAIFLPRRAAMTAIPAAEARAVATTGDQPEI</sequence>
<dbReference type="InterPro" id="IPR011701">
    <property type="entry name" value="MFS"/>
</dbReference>
<feature type="transmembrane region" description="Helical" evidence="4">
    <location>
        <begin position="309"/>
        <end position="332"/>
    </location>
</feature>
<dbReference type="PANTHER" id="PTHR43129:SF1">
    <property type="entry name" value="FOSMIDOMYCIN RESISTANCE PROTEIN"/>
    <property type="match status" value="1"/>
</dbReference>
<dbReference type="InterPro" id="IPR020846">
    <property type="entry name" value="MFS_dom"/>
</dbReference>
<feature type="transmembrane region" description="Helical" evidence="4">
    <location>
        <begin position="48"/>
        <end position="69"/>
    </location>
</feature>
<proteinExistence type="predicted"/>
<feature type="transmembrane region" description="Helical" evidence="4">
    <location>
        <begin position="81"/>
        <end position="100"/>
    </location>
</feature>
<feature type="transmembrane region" description="Helical" evidence="4">
    <location>
        <begin position="260"/>
        <end position="279"/>
    </location>
</feature>
<feature type="transmembrane region" description="Helical" evidence="4">
    <location>
        <begin position="286"/>
        <end position="303"/>
    </location>
</feature>
<reference evidence="6 7" key="1">
    <citation type="submission" date="2019-08" db="EMBL/GenBank/DDBJ databases">
        <authorList>
            <person name="Ye J."/>
        </authorList>
    </citation>
    <scope>NUCLEOTIDE SEQUENCE [LARGE SCALE GENOMIC DNA]</scope>
    <source>
        <strain evidence="6 7">TK008</strain>
    </source>
</reference>
<evidence type="ECO:0000313" key="7">
    <source>
        <dbReference type="Proteomes" id="UP000321562"/>
    </source>
</evidence>
<dbReference type="SUPFAM" id="SSF103473">
    <property type="entry name" value="MFS general substrate transporter"/>
    <property type="match status" value="1"/>
</dbReference>
<evidence type="ECO:0000256" key="1">
    <source>
        <dbReference type="ARBA" id="ARBA00022692"/>
    </source>
</evidence>
<feature type="domain" description="Major facilitator superfamily (MFS) profile" evidence="5">
    <location>
        <begin position="19"/>
        <end position="398"/>
    </location>
</feature>
<dbReference type="Pfam" id="PF07690">
    <property type="entry name" value="MFS_1"/>
    <property type="match status" value="1"/>
</dbReference>
<dbReference type="Proteomes" id="UP000321562">
    <property type="component" value="Unassembled WGS sequence"/>
</dbReference>
<keyword evidence="2 4" id="KW-1133">Transmembrane helix</keyword>
<accession>A0A5C6S6J3</accession>
<evidence type="ECO:0000313" key="6">
    <source>
        <dbReference type="EMBL" id="TXB69947.1"/>
    </source>
</evidence>
<feature type="transmembrane region" description="Helical" evidence="4">
    <location>
        <begin position="341"/>
        <end position="362"/>
    </location>
</feature>
<protein>
    <submittedName>
        <fullName evidence="6">MFS transporter</fullName>
    </submittedName>
</protein>
<dbReference type="RefSeq" id="WP_147097237.1">
    <property type="nucleotide sequence ID" value="NZ_JBHUFH010000001.1"/>
</dbReference>
<keyword evidence="3 4" id="KW-0472">Membrane</keyword>
<dbReference type="EMBL" id="VOPL01000002">
    <property type="protein sequence ID" value="TXB69947.1"/>
    <property type="molecule type" value="Genomic_DNA"/>
</dbReference>
<evidence type="ECO:0000256" key="2">
    <source>
        <dbReference type="ARBA" id="ARBA00022989"/>
    </source>
</evidence>
<name>A0A5C6S6J3_9RHOB</name>